<comment type="caution">
    <text evidence="1">The sequence shown here is derived from an EMBL/GenBank/DDBJ whole genome shotgun (WGS) entry which is preliminary data.</text>
</comment>
<name>A0ACC2NJP4_9HYME</name>
<dbReference type="Proteomes" id="UP001239111">
    <property type="component" value="Chromosome 3"/>
</dbReference>
<accession>A0ACC2NJP4</accession>
<keyword evidence="2" id="KW-1185">Reference proteome</keyword>
<evidence type="ECO:0000313" key="1">
    <source>
        <dbReference type="EMBL" id="KAJ8671469.1"/>
    </source>
</evidence>
<gene>
    <name evidence="1" type="ORF">QAD02_002728</name>
</gene>
<dbReference type="EMBL" id="CM056743">
    <property type="protein sequence ID" value="KAJ8671469.1"/>
    <property type="molecule type" value="Genomic_DNA"/>
</dbReference>
<proteinExistence type="predicted"/>
<sequence>MNPVESCEQIDSCVQILPEPSIDITEETTSSDPSMSKKQDNSKRKTRGVDSDGFVVRQWKKFKTMPEFCESKLNQMLSFRNELTSSGLLKETLGRHKEISVEVITKVSDYEKHIYKLVLDNQICNLLESVDYFKVKAHEDCCEAVIQKMFEDPLLICEKTRNHFAEWLKERKYRVTGTTAYGLYTYFENNHSPDDWEKKVVSFITPKDFSTEATEYGKKNEAPAREIFKSQNPNVEVIETGLVVCKKLPWIACSPDGVIFEDGKLCSLLEIKCFVIGKTEGISSVVENQVKKGCLRRVNNMVVLREKNKYYGQVQLGMAILNVENCKFYTANSSHADRKHLIVKYEGKKRQVPPAMRHNKARPTSTPKKPMSVPTPGPTSTSTPKKPITPSTPKTPMSCLAPKPLMTPLTPKTPISPWTPKTHMTLLASKTLMTPLTPQTHMTPSTSQKPMAPTTPKKLKAKIVPLSPRASKVRI</sequence>
<reference evidence="1" key="1">
    <citation type="submission" date="2023-04" db="EMBL/GenBank/DDBJ databases">
        <title>A chromosome-level genome assembly of the parasitoid wasp Eretmocerus hayati.</title>
        <authorList>
            <person name="Zhong Y."/>
            <person name="Liu S."/>
            <person name="Liu Y."/>
        </authorList>
    </citation>
    <scope>NUCLEOTIDE SEQUENCE</scope>
    <source>
        <strain evidence="1">ZJU_SS_LIU_2023</strain>
    </source>
</reference>
<evidence type="ECO:0000313" key="2">
    <source>
        <dbReference type="Proteomes" id="UP001239111"/>
    </source>
</evidence>
<organism evidence="1 2">
    <name type="scientific">Eretmocerus hayati</name>
    <dbReference type="NCBI Taxonomy" id="131215"/>
    <lineage>
        <taxon>Eukaryota</taxon>
        <taxon>Metazoa</taxon>
        <taxon>Ecdysozoa</taxon>
        <taxon>Arthropoda</taxon>
        <taxon>Hexapoda</taxon>
        <taxon>Insecta</taxon>
        <taxon>Pterygota</taxon>
        <taxon>Neoptera</taxon>
        <taxon>Endopterygota</taxon>
        <taxon>Hymenoptera</taxon>
        <taxon>Apocrita</taxon>
        <taxon>Proctotrupomorpha</taxon>
        <taxon>Chalcidoidea</taxon>
        <taxon>Aphelinidae</taxon>
        <taxon>Aphelininae</taxon>
        <taxon>Eretmocerus</taxon>
    </lineage>
</organism>
<protein>
    <submittedName>
        <fullName evidence="1">Uncharacterized protein</fullName>
    </submittedName>
</protein>